<reference evidence="1 2" key="1">
    <citation type="journal article" date="2021" name="BMC Genomics">
        <title>Telomere-to-telomere genome assembly of asparaginase-producing Trichoderma simmonsii.</title>
        <authorList>
            <person name="Chung D."/>
            <person name="Kwon Y.M."/>
            <person name="Yang Y."/>
        </authorList>
    </citation>
    <scope>NUCLEOTIDE SEQUENCE [LARGE SCALE GENOMIC DNA]</scope>
    <source>
        <strain evidence="1 2">GH-Sj1</strain>
    </source>
</reference>
<dbReference type="EMBL" id="CP075864">
    <property type="protein sequence ID" value="QYS94827.1"/>
    <property type="molecule type" value="Genomic_DNA"/>
</dbReference>
<organism evidence="1 2">
    <name type="scientific">Trichoderma simmonsii</name>
    <dbReference type="NCBI Taxonomy" id="1491479"/>
    <lineage>
        <taxon>Eukaryota</taxon>
        <taxon>Fungi</taxon>
        <taxon>Dikarya</taxon>
        <taxon>Ascomycota</taxon>
        <taxon>Pezizomycotina</taxon>
        <taxon>Sordariomycetes</taxon>
        <taxon>Hypocreomycetidae</taxon>
        <taxon>Hypocreales</taxon>
        <taxon>Hypocreaceae</taxon>
        <taxon>Trichoderma</taxon>
    </lineage>
</organism>
<accession>A0A8G0L615</accession>
<keyword evidence="2" id="KW-1185">Reference proteome</keyword>
<protein>
    <submittedName>
        <fullName evidence="1">Uncharacterized protein</fullName>
    </submittedName>
</protein>
<sequence>MQLRVELFHMKKKKRKEQTKKRCRANQELTGASAGLGQTKELSGIAVHQPFASQQAMLPCFHPFLNSLSSPPHLPLPSIPSADTNVHPKHTNSTLGSRYKIIFDQGRFMSSFP</sequence>
<gene>
    <name evidence="1" type="ORF">H0G86_002148</name>
</gene>
<dbReference type="Proteomes" id="UP000826661">
    <property type="component" value="Chromosome I"/>
</dbReference>
<dbReference type="AlphaFoldDB" id="A0A8G0L615"/>
<evidence type="ECO:0000313" key="1">
    <source>
        <dbReference type="EMBL" id="QYS94827.1"/>
    </source>
</evidence>
<name>A0A8G0L615_9HYPO</name>
<proteinExistence type="predicted"/>
<evidence type="ECO:0000313" key="2">
    <source>
        <dbReference type="Proteomes" id="UP000826661"/>
    </source>
</evidence>